<reference evidence="2" key="1">
    <citation type="submission" date="2021-07" db="EMBL/GenBank/DDBJ databases">
        <authorList>
            <person name="Durling M."/>
        </authorList>
    </citation>
    <scope>NUCLEOTIDE SEQUENCE</scope>
</reference>
<name>A0A9N9KSP6_9HELO</name>
<accession>A0A9N9KSP6</accession>
<evidence type="ECO:0000313" key="3">
    <source>
        <dbReference type="Proteomes" id="UP000696280"/>
    </source>
</evidence>
<evidence type="ECO:0000256" key="1">
    <source>
        <dbReference type="SAM" id="SignalP"/>
    </source>
</evidence>
<comment type="caution">
    <text evidence="2">The sequence shown here is derived from an EMBL/GenBank/DDBJ whole genome shotgun (WGS) entry which is preliminary data.</text>
</comment>
<dbReference type="OrthoDB" id="10585936at2759"/>
<sequence>MQIAALLTTIASLATTVSAARTPMFTVYTQDNTIPWDGQGYTPCTVSVYCKMLMEMVYLLGDYNQGGPFQKQRTGYTRITAVGAPSSPGEVDQAGCIVKFPNAPSVAGTHAVL</sequence>
<keyword evidence="3" id="KW-1185">Reference proteome</keyword>
<protein>
    <submittedName>
        <fullName evidence="2">Uncharacterized protein</fullName>
    </submittedName>
</protein>
<dbReference type="EMBL" id="CAJVRL010000049">
    <property type="protein sequence ID" value="CAG8953174.1"/>
    <property type="molecule type" value="Genomic_DNA"/>
</dbReference>
<evidence type="ECO:0000313" key="2">
    <source>
        <dbReference type="EMBL" id="CAG8953174.1"/>
    </source>
</evidence>
<dbReference type="Proteomes" id="UP000696280">
    <property type="component" value="Unassembled WGS sequence"/>
</dbReference>
<proteinExistence type="predicted"/>
<keyword evidence="1" id="KW-0732">Signal</keyword>
<gene>
    <name evidence="2" type="ORF">HYFRA_00003374</name>
</gene>
<dbReference type="AlphaFoldDB" id="A0A9N9KSP6"/>
<feature type="signal peptide" evidence="1">
    <location>
        <begin position="1"/>
        <end position="19"/>
    </location>
</feature>
<organism evidence="2 3">
    <name type="scientific">Hymenoscyphus fraxineus</name>
    <dbReference type="NCBI Taxonomy" id="746836"/>
    <lineage>
        <taxon>Eukaryota</taxon>
        <taxon>Fungi</taxon>
        <taxon>Dikarya</taxon>
        <taxon>Ascomycota</taxon>
        <taxon>Pezizomycotina</taxon>
        <taxon>Leotiomycetes</taxon>
        <taxon>Helotiales</taxon>
        <taxon>Helotiaceae</taxon>
        <taxon>Hymenoscyphus</taxon>
    </lineage>
</organism>
<feature type="chain" id="PRO_5040378285" evidence="1">
    <location>
        <begin position="20"/>
        <end position="113"/>
    </location>
</feature>